<feature type="signal peptide" evidence="2">
    <location>
        <begin position="1"/>
        <end position="22"/>
    </location>
</feature>
<feature type="chain" id="PRO_5016043933" description="DUF4148 domain-containing protein" evidence="2">
    <location>
        <begin position="23"/>
        <end position="129"/>
    </location>
</feature>
<feature type="region of interest" description="Disordered" evidence="1">
    <location>
        <begin position="60"/>
        <end position="103"/>
    </location>
</feature>
<name>A0A2W5QTE4_9SPHN</name>
<comment type="caution">
    <text evidence="3">The sequence shown here is derived from an EMBL/GenBank/DDBJ whole genome shotgun (WGS) entry which is preliminary data.</text>
</comment>
<dbReference type="AlphaFoldDB" id="A0A2W5QTE4"/>
<evidence type="ECO:0000256" key="2">
    <source>
        <dbReference type="SAM" id="SignalP"/>
    </source>
</evidence>
<gene>
    <name evidence="3" type="ORF">DI555_11830</name>
</gene>
<evidence type="ECO:0000313" key="4">
    <source>
        <dbReference type="Proteomes" id="UP000249082"/>
    </source>
</evidence>
<dbReference type="EMBL" id="QFPX01000008">
    <property type="protein sequence ID" value="PZQ54710.1"/>
    <property type="molecule type" value="Genomic_DNA"/>
</dbReference>
<organism evidence="3 4">
    <name type="scientific">Novosphingobium pentaromativorans</name>
    <dbReference type="NCBI Taxonomy" id="205844"/>
    <lineage>
        <taxon>Bacteria</taxon>
        <taxon>Pseudomonadati</taxon>
        <taxon>Pseudomonadota</taxon>
        <taxon>Alphaproteobacteria</taxon>
        <taxon>Sphingomonadales</taxon>
        <taxon>Sphingomonadaceae</taxon>
        <taxon>Novosphingobium</taxon>
    </lineage>
</organism>
<feature type="compositionally biased region" description="Polar residues" evidence="1">
    <location>
        <begin position="88"/>
        <end position="100"/>
    </location>
</feature>
<sequence length="129" mass="13903">MIRLLPVCCVGALFLAGAGAQAHTVGPPAPRPGNAPFDAARQRADEASYRIDLGQADRRVGEAIREGRDSGRLSKADAKGLRKERTQIDSLAQRYSSDGLSPQEADELYMRSRVLESQARLPGASKGKR</sequence>
<protein>
    <recommendedName>
        <fullName evidence="5">DUF4148 domain-containing protein</fullName>
    </recommendedName>
</protein>
<reference evidence="3 4" key="1">
    <citation type="submission" date="2017-08" db="EMBL/GenBank/DDBJ databases">
        <title>Infants hospitalized years apart are colonized by the same room-sourced microbial strains.</title>
        <authorList>
            <person name="Brooks B."/>
            <person name="Olm M.R."/>
            <person name="Firek B.A."/>
            <person name="Baker R."/>
            <person name="Thomas B.C."/>
            <person name="Morowitz M.J."/>
            <person name="Banfield J.F."/>
        </authorList>
    </citation>
    <scope>NUCLEOTIDE SEQUENCE [LARGE SCALE GENOMIC DNA]</scope>
    <source>
        <strain evidence="3">S2_005_002_R2_33</strain>
    </source>
</reference>
<dbReference type="Proteomes" id="UP000249082">
    <property type="component" value="Unassembled WGS sequence"/>
</dbReference>
<proteinExistence type="predicted"/>
<keyword evidence="2" id="KW-0732">Signal</keyword>
<accession>A0A2W5QTE4</accession>
<evidence type="ECO:0008006" key="5">
    <source>
        <dbReference type="Google" id="ProtNLM"/>
    </source>
</evidence>
<evidence type="ECO:0000256" key="1">
    <source>
        <dbReference type="SAM" id="MobiDB-lite"/>
    </source>
</evidence>
<evidence type="ECO:0000313" key="3">
    <source>
        <dbReference type="EMBL" id="PZQ54710.1"/>
    </source>
</evidence>
<feature type="compositionally biased region" description="Basic and acidic residues" evidence="1">
    <location>
        <begin position="60"/>
        <end position="87"/>
    </location>
</feature>